<dbReference type="STRING" id="1612308.SAMN05444581_10621"/>
<evidence type="ECO:0008006" key="3">
    <source>
        <dbReference type="Google" id="ProtNLM"/>
    </source>
</evidence>
<dbReference type="EMBL" id="FOSN01000006">
    <property type="protein sequence ID" value="SFK32534.1"/>
    <property type="molecule type" value="Genomic_DNA"/>
</dbReference>
<dbReference type="OrthoDB" id="8448116at2"/>
<evidence type="ECO:0000313" key="1">
    <source>
        <dbReference type="EMBL" id="SFK32534.1"/>
    </source>
</evidence>
<accession>A0A1I3YL29</accession>
<organism evidence="1 2">
    <name type="scientific">Methylocapsa palsarum</name>
    <dbReference type="NCBI Taxonomy" id="1612308"/>
    <lineage>
        <taxon>Bacteria</taxon>
        <taxon>Pseudomonadati</taxon>
        <taxon>Pseudomonadota</taxon>
        <taxon>Alphaproteobacteria</taxon>
        <taxon>Hyphomicrobiales</taxon>
        <taxon>Beijerinckiaceae</taxon>
        <taxon>Methylocapsa</taxon>
    </lineage>
</organism>
<proteinExistence type="predicted"/>
<evidence type="ECO:0000313" key="2">
    <source>
        <dbReference type="Proteomes" id="UP000198755"/>
    </source>
</evidence>
<dbReference type="RefSeq" id="WP_091680949.1">
    <property type="nucleotide sequence ID" value="NZ_FOSN01000006.1"/>
</dbReference>
<dbReference type="AlphaFoldDB" id="A0A1I3YL29"/>
<keyword evidence="2" id="KW-1185">Reference proteome</keyword>
<reference evidence="1 2" key="1">
    <citation type="submission" date="2016-10" db="EMBL/GenBank/DDBJ databases">
        <authorList>
            <person name="de Groot N.N."/>
        </authorList>
    </citation>
    <scope>NUCLEOTIDE SEQUENCE [LARGE SCALE GENOMIC DNA]</scope>
    <source>
        <strain evidence="1 2">NE2</strain>
    </source>
</reference>
<name>A0A1I3YL29_9HYPH</name>
<gene>
    <name evidence="1" type="ORF">SAMN05444581_10621</name>
</gene>
<sequence>MPCEKIMLIRHAERPSPDKTIRGVGLSGEKDKESLTVRGWQRAGALVRYFAPLGDHFAHPALATPHVLYACKAGPQAPSLRPQHTLLPLADFLRGRNNAAFNRDFYEGEEKALVEAVLGAPGPAVIAWKHNTLPLIANLILGDTSAPQSWPFSRVDMVWVFDRLSGGWTMIQVPQLLLAGDSDELFA</sequence>
<dbReference type="Proteomes" id="UP000198755">
    <property type="component" value="Unassembled WGS sequence"/>
</dbReference>
<protein>
    <recommendedName>
        <fullName evidence="3">Broad specificity phosphatase PhoE</fullName>
    </recommendedName>
</protein>